<dbReference type="EMBL" id="JAGINW010000001">
    <property type="protein sequence ID" value="MBP2326952.1"/>
    <property type="molecule type" value="Genomic_DNA"/>
</dbReference>
<gene>
    <name evidence="1" type="ORF">JOF56_007337</name>
</gene>
<keyword evidence="2" id="KW-1185">Reference proteome</keyword>
<protein>
    <recommendedName>
        <fullName evidence="3">RADC family protein</fullName>
    </recommendedName>
</protein>
<reference evidence="1 2" key="1">
    <citation type="submission" date="2021-03" db="EMBL/GenBank/DDBJ databases">
        <title>Sequencing the genomes of 1000 actinobacteria strains.</title>
        <authorList>
            <person name="Klenk H.-P."/>
        </authorList>
    </citation>
    <scope>NUCLEOTIDE SEQUENCE [LARGE SCALE GENOMIC DNA]</scope>
    <source>
        <strain evidence="1 2">DSM 46670</strain>
    </source>
</reference>
<evidence type="ECO:0008006" key="3">
    <source>
        <dbReference type="Google" id="ProtNLM"/>
    </source>
</evidence>
<sequence>MTMRYLGSGPYCYANSLAMVLGSAAPEPAVIEVLTGSPFGAELIGGVTPFFNPPGWDPGIGLDAAINLLGWTCQKSSGGSGTDAAKRLREAGPSHPLLAGPVEFGLLLHIPGSGTAIGSDHYVVVTGVENNIVRFHDPHGHPYATLPINDFITAWRAESIGYATEQFTARTDFQQVRAVDNATALRRSLPAAARWLAGEANPPVSSSAAALERLAELVENGLEPSQHGHLSHFAIRVGARRLNDAATCLSLIEQHKAADIAGSQAQLIGAMQHPLVTDDRTTVAQLLRRLAPTYEQLRTSLPDS</sequence>
<proteinExistence type="predicted"/>
<evidence type="ECO:0000313" key="2">
    <source>
        <dbReference type="Proteomes" id="UP001519332"/>
    </source>
</evidence>
<dbReference type="RefSeq" id="WP_209643959.1">
    <property type="nucleotide sequence ID" value="NZ_JAGINW010000001.1"/>
</dbReference>
<comment type="caution">
    <text evidence="1">The sequence shown here is derived from an EMBL/GenBank/DDBJ whole genome shotgun (WGS) entry which is preliminary data.</text>
</comment>
<name>A0ABS4TRB6_9PSEU</name>
<organism evidence="1 2">
    <name type="scientific">Kibdelosporangium banguiense</name>
    <dbReference type="NCBI Taxonomy" id="1365924"/>
    <lineage>
        <taxon>Bacteria</taxon>
        <taxon>Bacillati</taxon>
        <taxon>Actinomycetota</taxon>
        <taxon>Actinomycetes</taxon>
        <taxon>Pseudonocardiales</taxon>
        <taxon>Pseudonocardiaceae</taxon>
        <taxon>Kibdelosporangium</taxon>
    </lineage>
</organism>
<dbReference type="Proteomes" id="UP001519332">
    <property type="component" value="Unassembled WGS sequence"/>
</dbReference>
<accession>A0ABS4TRB6</accession>
<evidence type="ECO:0000313" key="1">
    <source>
        <dbReference type="EMBL" id="MBP2326952.1"/>
    </source>
</evidence>